<evidence type="ECO:0000256" key="2">
    <source>
        <dbReference type="ARBA" id="ARBA00022801"/>
    </source>
</evidence>
<evidence type="ECO:0000313" key="5">
    <source>
        <dbReference type="Proteomes" id="UP000290848"/>
    </source>
</evidence>
<dbReference type="PANTHER" id="PTHR10655">
    <property type="entry name" value="LYSOPHOSPHOLIPASE-RELATED"/>
    <property type="match status" value="1"/>
</dbReference>
<dbReference type="SUPFAM" id="SSF53474">
    <property type="entry name" value="alpha/beta-Hydrolases"/>
    <property type="match status" value="1"/>
</dbReference>
<dbReference type="InterPro" id="IPR029058">
    <property type="entry name" value="AB_hydrolase_fold"/>
</dbReference>
<organism evidence="4 5">
    <name type="scientific">Arcticibacter tournemirensis</name>
    <dbReference type="NCBI Taxonomy" id="699437"/>
    <lineage>
        <taxon>Bacteria</taxon>
        <taxon>Pseudomonadati</taxon>
        <taxon>Bacteroidota</taxon>
        <taxon>Sphingobacteriia</taxon>
        <taxon>Sphingobacteriales</taxon>
        <taxon>Sphingobacteriaceae</taxon>
        <taxon>Arcticibacter</taxon>
    </lineage>
</organism>
<dbReference type="Proteomes" id="UP000290848">
    <property type="component" value="Unassembled WGS sequence"/>
</dbReference>
<sequence>MYTHKKQYITTGAAGADARAALIMLHGRGAAAEDIVRLSSVLHIDSLKIYAPQATNSSWYPYSFMADDEQNQPALASALEVLNDLVNDVNKDGISTDRIYFLGFSQGACLALEYIARYPASYAGVIAFTGGLIGKTLDPGKYAGNLIKTPVLITTGVPDEHVPFSRVEETVKILGDMHAEVTLKVFKGRRHTIINDEITLANDLILKNALRK</sequence>
<comment type="similarity">
    <text evidence="1">Belongs to the AB hydrolase superfamily. AB hydrolase 2 family.</text>
</comment>
<dbReference type="InterPro" id="IPR003140">
    <property type="entry name" value="PLipase/COase/thioEstase"/>
</dbReference>
<evidence type="ECO:0000256" key="1">
    <source>
        <dbReference type="ARBA" id="ARBA00006499"/>
    </source>
</evidence>
<dbReference type="Pfam" id="PF02230">
    <property type="entry name" value="Abhydrolase_2"/>
    <property type="match status" value="1"/>
</dbReference>
<dbReference type="PANTHER" id="PTHR10655:SF17">
    <property type="entry name" value="LYSOPHOSPHOLIPASE-LIKE PROTEIN 1"/>
    <property type="match status" value="1"/>
</dbReference>
<protein>
    <submittedName>
        <fullName evidence="4">Phospholipase</fullName>
    </submittedName>
</protein>
<evidence type="ECO:0000313" key="4">
    <source>
        <dbReference type="EMBL" id="RXF68862.1"/>
    </source>
</evidence>
<dbReference type="AlphaFoldDB" id="A0A4V1KHZ0"/>
<keyword evidence="2" id="KW-0378">Hydrolase</keyword>
<comment type="caution">
    <text evidence="4">The sequence shown here is derived from an EMBL/GenBank/DDBJ whole genome shotgun (WGS) entry which is preliminary data.</text>
</comment>
<dbReference type="EMBL" id="RXOC01000009">
    <property type="protein sequence ID" value="RXF68862.1"/>
    <property type="molecule type" value="Genomic_DNA"/>
</dbReference>
<dbReference type="InterPro" id="IPR050565">
    <property type="entry name" value="LYPA1-2/EST-like"/>
</dbReference>
<proteinExistence type="inferred from homology"/>
<dbReference type="RefSeq" id="WP_128770104.1">
    <property type="nucleotide sequence ID" value="NZ_RXOC01000009.1"/>
</dbReference>
<accession>A0A4V1KHZ0</accession>
<evidence type="ECO:0000259" key="3">
    <source>
        <dbReference type="Pfam" id="PF02230"/>
    </source>
</evidence>
<dbReference type="GO" id="GO:0016787">
    <property type="term" value="F:hydrolase activity"/>
    <property type="evidence" value="ECO:0007669"/>
    <property type="project" value="UniProtKB-KW"/>
</dbReference>
<name>A0A4V1KHZ0_9SPHI</name>
<dbReference type="Gene3D" id="3.40.50.1820">
    <property type="entry name" value="alpha/beta hydrolase"/>
    <property type="match status" value="1"/>
</dbReference>
<reference evidence="4 5" key="1">
    <citation type="submission" date="2018-12" db="EMBL/GenBank/DDBJ databases">
        <title>The Draft Genome Sequence of the Soil Bacterium Pedobacter tournemirensis R1.</title>
        <authorList>
            <person name="He J."/>
        </authorList>
    </citation>
    <scope>NUCLEOTIDE SEQUENCE [LARGE SCALE GENOMIC DNA]</scope>
    <source>
        <strain evidence="4 5">R1</strain>
    </source>
</reference>
<gene>
    <name evidence="4" type="ORF">EKH83_14165</name>
</gene>
<feature type="domain" description="Phospholipase/carboxylesterase/thioesterase" evidence="3">
    <location>
        <begin position="16"/>
        <end position="205"/>
    </location>
</feature>